<sequence>MSELVSGFEQQRLELLDWVDELDPLLARRRAVESRRRLAAARHRLSAGRLTAVICGEFKRGKSTLLNALLAEPDLFPVDTVYATSLVIAASYAEREEVEVTLEQADGSVLRRRIDRAEIAGYATESGNPHNTKRARMITVRTPNPRLRSGLTLVDTPGVGGVHAEHTTVTTGFLPGADALLFVVDLTQPLTESELEFLRRASRSARVTGDEDGLLFVLTKADVGDCTELAEDARTKLAEVTGRPRERLRVVAVSAHAKLAYLAHGDPEDLELSNFEELERVIWSALSRRRTTVLLGDALSELDTAVTALITPLQGERAALRGSAEQAQQDLREQLRARRRELDRLAEAGSWHDRLTTALTGVRRELLARAGEELDGLWGDVDSYHLLLDRYLDHPQQLVDKLVSDAAAVIGTVNELAVRRTAAVQRELVLASELPLAQQRLGGLPPPPVPSLEVTGGQQRTDRGAEGIRATESMIAGTSAGGALGGVLGAALGSLLPGIGAAIGGVLGSALGTLFGARNGYRTSMEASREQQRRQRALALRHELEPLRRSQYRHVQEVVDAVLAEFGQALTAELHSRVRAAQQSAQEESERVRNAERASQREAAERLAVLEQELAPLLHRRATIADRAAEYGRTGE</sequence>
<dbReference type="InterPro" id="IPR027417">
    <property type="entry name" value="P-loop_NTPase"/>
</dbReference>
<name>A0ABR6BNQ0_9PSEU</name>
<dbReference type="InterPro" id="IPR045063">
    <property type="entry name" value="Dynamin_N"/>
</dbReference>
<protein>
    <submittedName>
        <fullName evidence="4">Gas vesicle protein/GTPase SAR1 family protein</fullName>
    </submittedName>
</protein>
<dbReference type="InterPro" id="IPR051943">
    <property type="entry name" value="TRAFAC_Dynamin-like_GTPase"/>
</dbReference>
<dbReference type="SUPFAM" id="SSF52540">
    <property type="entry name" value="P-loop containing nucleoside triphosphate hydrolases"/>
    <property type="match status" value="1"/>
</dbReference>
<proteinExistence type="predicted"/>
<feature type="domain" description="Dynamin N-terminal" evidence="3">
    <location>
        <begin position="53"/>
        <end position="220"/>
    </location>
</feature>
<feature type="region of interest" description="Disordered" evidence="2">
    <location>
        <begin position="441"/>
        <end position="460"/>
    </location>
</feature>
<gene>
    <name evidence="4" type="ORF">BC739_005744</name>
</gene>
<evidence type="ECO:0000313" key="5">
    <source>
        <dbReference type="Proteomes" id="UP000517916"/>
    </source>
</evidence>
<evidence type="ECO:0000256" key="2">
    <source>
        <dbReference type="SAM" id="MobiDB-lite"/>
    </source>
</evidence>
<dbReference type="Proteomes" id="UP000517916">
    <property type="component" value="Unassembled WGS sequence"/>
</dbReference>
<feature type="coiled-coil region" evidence="1">
    <location>
        <begin position="578"/>
        <end position="605"/>
    </location>
</feature>
<keyword evidence="1" id="KW-0175">Coiled coil</keyword>
<dbReference type="RefSeq" id="WP_182838931.1">
    <property type="nucleotide sequence ID" value="NZ_BAAABQ010000073.1"/>
</dbReference>
<organism evidence="4 5">
    <name type="scientific">Kutzneria viridogrisea</name>
    <dbReference type="NCBI Taxonomy" id="47990"/>
    <lineage>
        <taxon>Bacteria</taxon>
        <taxon>Bacillati</taxon>
        <taxon>Actinomycetota</taxon>
        <taxon>Actinomycetes</taxon>
        <taxon>Pseudonocardiales</taxon>
        <taxon>Pseudonocardiaceae</taxon>
        <taxon>Kutzneria</taxon>
    </lineage>
</organism>
<dbReference type="Gene3D" id="3.40.50.300">
    <property type="entry name" value="P-loop containing nucleotide triphosphate hydrolases"/>
    <property type="match status" value="1"/>
</dbReference>
<evidence type="ECO:0000259" key="3">
    <source>
        <dbReference type="Pfam" id="PF00350"/>
    </source>
</evidence>
<reference evidence="4 5" key="1">
    <citation type="submission" date="2020-08" db="EMBL/GenBank/DDBJ databases">
        <title>Genomic Encyclopedia of Archaeal and Bacterial Type Strains, Phase II (KMG-II): from individual species to whole genera.</title>
        <authorList>
            <person name="Goeker M."/>
        </authorList>
    </citation>
    <scope>NUCLEOTIDE SEQUENCE [LARGE SCALE GENOMIC DNA]</scope>
    <source>
        <strain evidence="4 5">DSM 43850</strain>
    </source>
</reference>
<evidence type="ECO:0000313" key="4">
    <source>
        <dbReference type="EMBL" id="MBA8928527.1"/>
    </source>
</evidence>
<dbReference type="EMBL" id="JACJID010000004">
    <property type="protein sequence ID" value="MBA8928527.1"/>
    <property type="molecule type" value="Genomic_DNA"/>
</dbReference>
<evidence type="ECO:0000256" key="1">
    <source>
        <dbReference type="SAM" id="Coils"/>
    </source>
</evidence>
<keyword evidence="5" id="KW-1185">Reference proteome</keyword>
<accession>A0ABR6BNQ0</accession>
<dbReference type="CDD" id="cd09912">
    <property type="entry name" value="DLP_2"/>
    <property type="match status" value="1"/>
</dbReference>
<dbReference type="PANTHER" id="PTHR43681:SF1">
    <property type="entry name" value="SARCALUMENIN"/>
    <property type="match status" value="1"/>
</dbReference>
<comment type="caution">
    <text evidence="4">The sequence shown here is derived from an EMBL/GenBank/DDBJ whole genome shotgun (WGS) entry which is preliminary data.</text>
</comment>
<feature type="coiled-coil region" evidence="1">
    <location>
        <begin position="317"/>
        <end position="348"/>
    </location>
</feature>
<dbReference type="PANTHER" id="PTHR43681">
    <property type="entry name" value="TRANSMEMBRANE GTPASE FZO"/>
    <property type="match status" value="1"/>
</dbReference>
<dbReference type="Pfam" id="PF00350">
    <property type="entry name" value="Dynamin_N"/>
    <property type="match status" value="1"/>
</dbReference>